<dbReference type="PANTHER" id="PTHR34218:SF4">
    <property type="entry name" value="ACYL-HOMOSERINE LACTONE ACYLASE QUIP"/>
    <property type="match status" value="1"/>
</dbReference>
<feature type="binding site" evidence="5">
    <location>
        <position position="252"/>
    </location>
    <ligand>
        <name>Ca(2+)</name>
        <dbReference type="ChEBI" id="CHEBI:29108"/>
    </ligand>
</feature>
<gene>
    <name evidence="6" type="ORF">AVDCRST_MAG34-960</name>
</gene>
<dbReference type="GO" id="GO:0017000">
    <property type="term" value="P:antibiotic biosynthetic process"/>
    <property type="evidence" value="ECO:0007669"/>
    <property type="project" value="InterPro"/>
</dbReference>
<evidence type="ECO:0000256" key="5">
    <source>
        <dbReference type="PIRSR" id="PIRSR001227-2"/>
    </source>
</evidence>
<dbReference type="InterPro" id="IPR002692">
    <property type="entry name" value="S45"/>
</dbReference>
<protein>
    <submittedName>
        <fullName evidence="6">Penicillin amidase family protein</fullName>
    </submittedName>
</protein>
<evidence type="ECO:0000256" key="2">
    <source>
        <dbReference type="ARBA" id="ARBA00022801"/>
    </source>
</evidence>
<dbReference type="Gene3D" id="3.60.20.10">
    <property type="entry name" value="Glutamine Phosphoribosylpyrophosphate, subunit 1, domain 1"/>
    <property type="match status" value="1"/>
</dbReference>
<dbReference type="GO" id="GO:0016811">
    <property type="term" value="F:hydrolase activity, acting on carbon-nitrogen (but not peptide) bonds, in linear amides"/>
    <property type="evidence" value="ECO:0007669"/>
    <property type="project" value="InterPro"/>
</dbReference>
<feature type="binding site" evidence="5">
    <location>
        <position position="255"/>
    </location>
    <ligand>
        <name>Ca(2+)</name>
        <dbReference type="ChEBI" id="CHEBI:29108"/>
    </ligand>
</feature>
<dbReference type="Gene3D" id="1.10.439.10">
    <property type="entry name" value="Penicillin Amidohydrolase, domain 1"/>
    <property type="match status" value="1"/>
</dbReference>
<evidence type="ECO:0000256" key="1">
    <source>
        <dbReference type="ARBA" id="ARBA00006586"/>
    </source>
</evidence>
<dbReference type="Gene3D" id="1.10.1400.10">
    <property type="match status" value="1"/>
</dbReference>
<keyword evidence="5" id="KW-0106">Calcium</keyword>
<organism evidence="6">
    <name type="scientific">uncultured Nocardioidaceae bacterium</name>
    <dbReference type="NCBI Taxonomy" id="253824"/>
    <lineage>
        <taxon>Bacteria</taxon>
        <taxon>Bacillati</taxon>
        <taxon>Actinomycetota</taxon>
        <taxon>Actinomycetes</taxon>
        <taxon>Propionibacteriales</taxon>
        <taxon>Nocardioidaceae</taxon>
        <taxon>environmental samples</taxon>
    </lineage>
</organism>
<dbReference type="InterPro" id="IPR043146">
    <property type="entry name" value="Penicillin_amidase_N_B-knob"/>
</dbReference>
<proteinExistence type="inferred from homology"/>
<keyword evidence="2" id="KW-0378">Hydrolase</keyword>
<dbReference type="GO" id="GO:0046872">
    <property type="term" value="F:metal ion binding"/>
    <property type="evidence" value="ECO:0007669"/>
    <property type="project" value="UniProtKB-KW"/>
</dbReference>
<dbReference type="InterPro" id="IPR043147">
    <property type="entry name" value="Penicillin_amidase_A-knob"/>
</dbReference>
<dbReference type="PANTHER" id="PTHR34218">
    <property type="entry name" value="PEPTIDASE S45 PENICILLIN AMIDASE"/>
    <property type="match status" value="1"/>
</dbReference>
<dbReference type="InterPro" id="IPR023343">
    <property type="entry name" value="Penicillin_amidase_dom1"/>
</dbReference>
<dbReference type="AlphaFoldDB" id="A0A6J4LSQ4"/>
<keyword evidence="5" id="KW-0479">Metal-binding</keyword>
<dbReference type="Pfam" id="PF01804">
    <property type="entry name" value="Penicil_amidase"/>
    <property type="match status" value="1"/>
</dbReference>
<evidence type="ECO:0000313" key="6">
    <source>
        <dbReference type="EMBL" id="CAA9341445.1"/>
    </source>
</evidence>
<comment type="similarity">
    <text evidence="1">Belongs to the peptidase S45 family.</text>
</comment>
<accession>A0A6J4LSQ4</accession>
<dbReference type="SUPFAM" id="SSF56235">
    <property type="entry name" value="N-terminal nucleophile aminohydrolases (Ntn hydrolases)"/>
    <property type="match status" value="1"/>
</dbReference>
<name>A0A6J4LSQ4_9ACTN</name>
<dbReference type="InterPro" id="IPR014395">
    <property type="entry name" value="Pen/GL7ACA/AHL_acylase"/>
</dbReference>
<reference evidence="6" key="1">
    <citation type="submission" date="2020-02" db="EMBL/GenBank/DDBJ databases">
        <authorList>
            <person name="Meier V. D."/>
        </authorList>
    </citation>
    <scope>NUCLEOTIDE SEQUENCE</scope>
    <source>
        <strain evidence="6">AVDCRST_MAG34</strain>
    </source>
</reference>
<sequence length="683" mass="73612">MSPPAAGVRRDRWGIPHVVGGSDTEVAFLQGRSAVEDRAWQLEHSRLRAEGRAASVLGASELPWDRFARRVLLDDLGRRAFAALSAEARAFVAAYVEGVNDGLASLGDVAELAELGHTPDPWEPWTPLSVFAGAHVLFASFPSKLWRRHLDRVVGAEVAPLFHHEGLWTAGSNSWAVGAARADGGLPMVGGDPHRTFESPNVYQQVRLTSTGAAGEGPAFDVVGFTFPGVPGVQHFATAGQVAWGITNAMADYQDVYVERLERRGDEVWAEGPDGWRCADRSVERLEVRGGDPEGVEVVVTARGPVFWGGPGEPETLSLRSPSWALGELGFECLLPLLHARSSDDVVATLRRHWVEPVNNLVVADVSGDVRQQVVGRVPERPEENRWRPVPGWDAGHAWTGWVSDLPGRTVPPDGHVVTANHRMDESFDRVGVEFAPPGRGTRIEALLRDRRGLTRDDFAAIHRDDLAGQPAALVAAVTALDGLTGRAADLQAEIAGWDQRMAADSTTAAAYVDVRDNLVSRLLAVPPLERLDEASPYGPLFESWFALPPQLFLSLGNLLSEGGRRLLPGLDRHLADAVSEVAAGPRRRWGRRHRFSPAHALGHGLEVEPPLAGDNDCVRCTGGLPGGEVAVRGSVARYVWDLAGLDRSGWVVPLGASGDPSSAHATDQMPSWVEGVLLPLAE</sequence>
<feature type="active site" description="Nucleophile" evidence="4">
    <location>
        <position position="172"/>
    </location>
</feature>
<dbReference type="InterPro" id="IPR029055">
    <property type="entry name" value="Ntn_hydrolases_N"/>
</dbReference>
<keyword evidence="3" id="KW-0865">Zymogen</keyword>
<evidence type="ECO:0000256" key="3">
    <source>
        <dbReference type="ARBA" id="ARBA00023145"/>
    </source>
</evidence>
<evidence type="ECO:0000256" key="4">
    <source>
        <dbReference type="PIRSR" id="PIRSR001227-1"/>
    </source>
</evidence>
<comment type="cofactor">
    <cofactor evidence="5">
        <name>Ca(2+)</name>
        <dbReference type="ChEBI" id="CHEBI:29108"/>
    </cofactor>
    <text evidence="5">Binds 1 Ca(2+) ion per dimer.</text>
</comment>
<dbReference type="PIRSF" id="PIRSF001227">
    <property type="entry name" value="Pen_acylase"/>
    <property type="match status" value="1"/>
</dbReference>
<dbReference type="EMBL" id="CADCUI010000020">
    <property type="protein sequence ID" value="CAA9341445.1"/>
    <property type="molecule type" value="Genomic_DNA"/>
</dbReference>
<dbReference type="Gene3D" id="2.30.120.10">
    <property type="match status" value="1"/>
</dbReference>